<name>A0ABW3RUI4_9BACL</name>
<keyword evidence="2" id="KW-1185">Reference proteome</keyword>
<dbReference type="Proteomes" id="UP001597262">
    <property type="component" value="Unassembled WGS sequence"/>
</dbReference>
<dbReference type="EMBL" id="JBHTLM010000004">
    <property type="protein sequence ID" value="MFD1176106.1"/>
    <property type="molecule type" value="Genomic_DNA"/>
</dbReference>
<evidence type="ECO:0000313" key="1">
    <source>
        <dbReference type="EMBL" id="MFD1176106.1"/>
    </source>
</evidence>
<dbReference type="InterPro" id="IPR021377">
    <property type="entry name" value="DUF3006"/>
</dbReference>
<accession>A0ABW3RUI4</accession>
<dbReference type="RefSeq" id="WP_379318148.1">
    <property type="nucleotide sequence ID" value="NZ_JBHTLM010000004.1"/>
</dbReference>
<dbReference type="Pfam" id="PF11213">
    <property type="entry name" value="DUF3006"/>
    <property type="match status" value="1"/>
</dbReference>
<protein>
    <submittedName>
        <fullName evidence="1">DUF3006 domain-containing protein</fullName>
    </submittedName>
</protein>
<evidence type="ECO:0000313" key="2">
    <source>
        <dbReference type="Proteomes" id="UP001597262"/>
    </source>
</evidence>
<sequence>MAHIVEGFEGDFCIIESDGKTRDIPRKLVDPTVKAGDVVEWNGNKWMTNRNKTDDRSREIKELMDEVWEE</sequence>
<organism evidence="1 2">
    <name type="scientific">Paenibacillus puldeungensis</name>
    <dbReference type="NCBI Taxonomy" id="696536"/>
    <lineage>
        <taxon>Bacteria</taxon>
        <taxon>Bacillati</taxon>
        <taxon>Bacillota</taxon>
        <taxon>Bacilli</taxon>
        <taxon>Bacillales</taxon>
        <taxon>Paenibacillaceae</taxon>
        <taxon>Paenibacillus</taxon>
    </lineage>
</organism>
<comment type="caution">
    <text evidence="1">The sequence shown here is derived from an EMBL/GenBank/DDBJ whole genome shotgun (WGS) entry which is preliminary data.</text>
</comment>
<proteinExistence type="predicted"/>
<reference evidence="2" key="1">
    <citation type="journal article" date="2019" name="Int. J. Syst. Evol. Microbiol.">
        <title>The Global Catalogue of Microorganisms (GCM) 10K type strain sequencing project: providing services to taxonomists for standard genome sequencing and annotation.</title>
        <authorList>
            <consortium name="The Broad Institute Genomics Platform"/>
            <consortium name="The Broad Institute Genome Sequencing Center for Infectious Disease"/>
            <person name="Wu L."/>
            <person name="Ma J."/>
        </authorList>
    </citation>
    <scope>NUCLEOTIDE SEQUENCE [LARGE SCALE GENOMIC DNA]</scope>
    <source>
        <strain evidence="2">CCUG 59189</strain>
    </source>
</reference>
<gene>
    <name evidence="1" type="ORF">ACFQ3W_07320</name>
</gene>